<dbReference type="RefSeq" id="XP_024674966.1">
    <property type="nucleotide sequence ID" value="XM_024819725.1"/>
</dbReference>
<name>A0A2I2FK24_ASPCN</name>
<evidence type="ECO:0000256" key="1">
    <source>
        <dbReference type="PROSITE-ProRule" id="PRU00339"/>
    </source>
</evidence>
<dbReference type="InterPro" id="IPR011990">
    <property type="entry name" value="TPR-like_helical_dom_sf"/>
</dbReference>
<dbReference type="OrthoDB" id="6161812at2759"/>
<gene>
    <name evidence="3" type="ORF">BDW47DRAFT_73944</name>
</gene>
<dbReference type="Gene3D" id="1.25.40.10">
    <property type="entry name" value="Tetratricopeptide repeat domain"/>
    <property type="match status" value="1"/>
</dbReference>
<dbReference type="Proteomes" id="UP000234585">
    <property type="component" value="Unassembled WGS sequence"/>
</dbReference>
<keyword evidence="4" id="KW-1185">Reference proteome</keyword>
<accession>A0A2I2FK24</accession>
<protein>
    <recommendedName>
        <fullName evidence="2">DUF7779 domain-containing protein</fullName>
    </recommendedName>
</protein>
<reference evidence="3 4" key="1">
    <citation type="submission" date="2017-12" db="EMBL/GenBank/DDBJ databases">
        <authorList>
            <consortium name="DOE Joint Genome Institute"/>
            <person name="Haridas S."/>
            <person name="Kjaerbolling I."/>
            <person name="Vesth T.C."/>
            <person name="Frisvad J.C."/>
            <person name="Nybo J.L."/>
            <person name="Theobald S."/>
            <person name="Kuo A."/>
            <person name="Bowyer P."/>
            <person name="Matsuda Y."/>
            <person name="Mondo S."/>
            <person name="Lyhne E.K."/>
            <person name="Kogle M.E."/>
            <person name="Clum A."/>
            <person name="Lipzen A."/>
            <person name="Salamov A."/>
            <person name="Ngan C.Y."/>
            <person name="Daum C."/>
            <person name="Chiniquy J."/>
            <person name="Barry K."/>
            <person name="LaButti K."/>
            <person name="Simmons B.A."/>
            <person name="Magnuson J.K."/>
            <person name="Mortensen U.H."/>
            <person name="Larsen T.O."/>
            <person name="Grigoriev I.V."/>
            <person name="Baker S.E."/>
            <person name="Andersen M.R."/>
            <person name="Nordberg H.P."/>
            <person name="Cantor M.N."/>
            <person name="Hua S.X."/>
        </authorList>
    </citation>
    <scope>NUCLEOTIDE SEQUENCE [LARGE SCALE GENOMIC DNA]</scope>
    <source>
        <strain evidence="3 4">CBS 102.13</strain>
    </source>
</reference>
<sequence>MTKNSPGAKLSPSRVKALENYHLFRQCARCRSVILSKNAKTLYKTMALLYPDYIEESLLKDGALRVDDPDLAFMLDEKDFVDAREALREESLIYKSTESGILLMNRHHRDAAISRMTMNERKQALYLSIDILSAHFPDTYSADVGHQAASSSYCEKSLPHIESIIKQNEHYKVFEPRNQEFAELLLRCSWYLYEREDYSIALSYVEITLKKFDEKGSLPYASAIDLRGLINLDICRPTDALESFKEAYKLRTAILPDNDPFLAASQVNIGLAYTELGEHENAREYLQQSINIRLMHDSDRIGNSYSIMASLLLKTGDPSGAEAMLKSCPSLKDFSDETFLKTGNPRFSGYVLIFDMKCRLFSD</sequence>
<dbReference type="AlphaFoldDB" id="A0A2I2FK24"/>
<dbReference type="InterPro" id="IPR019734">
    <property type="entry name" value="TPR_rpt"/>
</dbReference>
<feature type="repeat" description="TPR" evidence="1">
    <location>
        <begin position="263"/>
        <end position="296"/>
    </location>
</feature>
<dbReference type="SUPFAM" id="SSF48452">
    <property type="entry name" value="TPR-like"/>
    <property type="match status" value="1"/>
</dbReference>
<dbReference type="Pfam" id="PF25000">
    <property type="entry name" value="DUF7779"/>
    <property type="match status" value="1"/>
</dbReference>
<feature type="domain" description="DUF7779" evidence="2">
    <location>
        <begin position="35"/>
        <end position="120"/>
    </location>
</feature>
<keyword evidence="1" id="KW-0802">TPR repeat</keyword>
<dbReference type="InterPro" id="IPR056681">
    <property type="entry name" value="DUF7779"/>
</dbReference>
<dbReference type="PROSITE" id="PS50005">
    <property type="entry name" value="TPR"/>
    <property type="match status" value="1"/>
</dbReference>
<evidence type="ECO:0000313" key="4">
    <source>
        <dbReference type="Proteomes" id="UP000234585"/>
    </source>
</evidence>
<dbReference type="SMART" id="SM00028">
    <property type="entry name" value="TPR"/>
    <property type="match status" value="2"/>
</dbReference>
<evidence type="ECO:0000313" key="3">
    <source>
        <dbReference type="EMBL" id="PLB40954.1"/>
    </source>
</evidence>
<dbReference type="GeneID" id="36526885"/>
<proteinExistence type="predicted"/>
<dbReference type="Pfam" id="PF13424">
    <property type="entry name" value="TPR_12"/>
    <property type="match status" value="1"/>
</dbReference>
<dbReference type="EMBL" id="KZ559122">
    <property type="protein sequence ID" value="PLB40954.1"/>
    <property type="molecule type" value="Genomic_DNA"/>
</dbReference>
<organism evidence="3 4">
    <name type="scientific">Aspergillus candidus</name>
    <dbReference type="NCBI Taxonomy" id="41067"/>
    <lineage>
        <taxon>Eukaryota</taxon>
        <taxon>Fungi</taxon>
        <taxon>Dikarya</taxon>
        <taxon>Ascomycota</taxon>
        <taxon>Pezizomycotina</taxon>
        <taxon>Eurotiomycetes</taxon>
        <taxon>Eurotiomycetidae</taxon>
        <taxon>Eurotiales</taxon>
        <taxon>Aspergillaceae</taxon>
        <taxon>Aspergillus</taxon>
        <taxon>Aspergillus subgen. Circumdati</taxon>
    </lineage>
</organism>
<dbReference type="STRING" id="41067.A0A2I2FK24"/>
<evidence type="ECO:0000259" key="2">
    <source>
        <dbReference type="Pfam" id="PF25000"/>
    </source>
</evidence>